<dbReference type="InterPro" id="IPR003010">
    <property type="entry name" value="C-N_Hydrolase"/>
</dbReference>
<proteinExistence type="inferred from homology"/>
<evidence type="ECO:0000256" key="2">
    <source>
        <dbReference type="SAM" id="MobiDB-lite"/>
    </source>
</evidence>
<comment type="caution">
    <text evidence="4">The sequence shown here is derived from an EMBL/GenBank/DDBJ whole genome shotgun (WGS) entry which is preliminary data.</text>
</comment>
<dbReference type="PANTHER" id="PTHR46044:SF1">
    <property type="entry name" value="CN HYDROLASE DOMAIN-CONTAINING PROTEIN"/>
    <property type="match status" value="1"/>
</dbReference>
<reference evidence="4 5" key="1">
    <citation type="submission" date="2023-09" db="EMBL/GenBank/DDBJ databases">
        <title>Whole genome shotgun sequencing (WGS) of Bosea sp. ZW T0_25, isolated from stored onions (Allium cepa).</title>
        <authorList>
            <person name="Stoll D.A."/>
            <person name="Huch M."/>
        </authorList>
    </citation>
    <scope>NUCLEOTIDE SEQUENCE [LARGE SCALE GENOMIC DNA]</scope>
    <source>
        <strain evidence="4 5">ZW T0_25</strain>
    </source>
</reference>
<keyword evidence="5" id="KW-1185">Reference proteome</keyword>
<gene>
    <name evidence="4" type="ORF">RKE40_16580</name>
</gene>
<dbReference type="EMBL" id="JAWDID010000025">
    <property type="protein sequence ID" value="MDU0341515.1"/>
    <property type="molecule type" value="Genomic_DNA"/>
</dbReference>
<feature type="domain" description="CN hydrolase" evidence="3">
    <location>
        <begin position="7"/>
        <end position="278"/>
    </location>
</feature>
<dbReference type="Gene3D" id="3.60.110.10">
    <property type="entry name" value="Carbon-nitrogen hydrolase"/>
    <property type="match status" value="1"/>
</dbReference>
<evidence type="ECO:0000259" key="3">
    <source>
        <dbReference type="PROSITE" id="PS50263"/>
    </source>
</evidence>
<evidence type="ECO:0000313" key="4">
    <source>
        <dbReference type="EMBL" id="MDU0341515.1"/>
    </source>
</evidence>
<dbReference type="CDD" id="cd07564">
    <property type="entry name" value="nitrilases_CHs"/>
    <property type="match status" value="1"/>
</dbReference>
<organism evidence="4 5">
    <name type="scientific">Bosea rubneri</name>
    <dbReference type="NCBI Taxonomy" id="3075434"/>
    <lineage>
        <taxon>Bacteria</taxon>
        <taxon>Pseudomonadati</taxon>
        <taxon>Pseudomonadota</taxon>
        <taxon>Alphaproteobacteria</taxon>
        <taxon>Hyphomicrobiales</taxon>
        <taxon>Boseaceae</taxon>
        <taxon>Bosea</taxon>
    </lineage>
</organism>
<sequence>MAVEGRFTLAAIQARQILFDRDAATEKACRLIAEAAAAGATIAAFGEAWLHGYPFFADAEFRPLSWQAMAEYQANAVEIPGPTTDRLCAAAREGGIDVVIGVVERDTATLGTVYCTLLFIGREGRILGRHRKLKATHVERAIWGDGDAEGLRVHQRSYGRISGLNCWEHNLFLPGQALAAQGTQIHVAAWPGREPANAPPYPDIIWPRQHLLSRAFASKAACYVICAAGIRMTEDVPERYRELATYEHTGQSCIIDPRGEIIAGPAEGETILLAEGSMEAVLAAKSAVDAGGHYSRPDLLSLIISRGSLEETAQDRGQPYSALRSPSGKNECDALGIRP</sequence>
<feature type="region of interest" description="Disordered" evidence="2">
    <location>
        <begin position="313"/>
        <end position="339"/>
    </location>
</feature>
<dbReference type="PROSITE" id="PS50263">
    <property type="entry name" value="CN_HYDROLASE"/>
    <property type="match status" value="1"/>
</dbReference>
<evidence type="ECO:0000256" key="1">
    <source>
        <dbReference type="ARBA" id="ARBA00008129"/>
    </source>
</evidence>
<dbReference type="PANTHER" id="PTHR46044">
    <property type="entry name" value="NITRILASE"/>
    <property type="match status" value="1"/>
</dbReference>
<dbReference type="InterPro" id="IPR044149">
    <property type="entry name" value="Nitrilases_CHs"/>
</dbReference>
<evidence type="ECO:0000313" key="5">
    <source>
        <dbReference type="Proteomes" id="UP001254257"/>
    </source>
</evidence>
<dbReference type="Pfam" id="PF00795">
    <property type="entry name" value="CN_hydrolase"/>
    <property type="match status" value="1"/>
</dbReference>
<dbReference type="InterPro" id="IPR036526">
    <property type="entry name" value="C-N_Hydrolase_sf"/>
</dbReference>
<dbReference type="RefSeq" id="WP_316019336.1">
    <property type="nucleotide sequence ID" value="NZ_JAWDID010000025.1"/>
</dbReference>
<protein>
    <submittedName>
        <fullName evidence="4">Carbon-nitrogen hydrolase family protein</fullName>
    </submittedName>
</protein>
<name>A0ABU3S9Q7_9HYPH</name>
<comment type="similarity">
    <text evidence="1">Belongs to the carbon-nitrogen hydrolase superfamily. Nitrilase family.</text>
</comment>
<dbReference type="GO" id="GO:0016787">
    <property type="term" value="F:hydrolase activity"/>
    <property type="evidence" value="ECO:0007669"/>
    <property type="project" value="UniProtKB-KW"/>
</dbReference>
<keyword evidence="4" id="KW-0378">Hydrolase</keyword>
<dbReference type="SUPFAM" id="SSF56317">
    <property type="entry name" value="Carbon-nitrogen hydrolase"/>
    <property type="match status" value="1"/>
</dbReference>
<accession>A0ABU3S9Q7</accession>
<dbReference type="Proteomes" id="UP001254257">
    <property type="component" value="Unassembled WGS sequence"/>
</dbReference>